<protein>
    <recommendedName>
        <fullName evidence="5 11">2-dehydropantoate 2-reductase</fullName>
        <ecNumber evidence="4 11">1.1.1.169</ecNumber>
    </recommendedName>
    <alternativeName>
        <fullName evidence="9 11">Ketopantoate reductase</fullName>
    </alternativeName>
</protein>
<evidence type="ECO:0000256" key="9">
    <source>
        <dbReference type="ARBA" id="ARBA00032024"/>
    </source>
</evidence>
<organism evidence="15 16">
    <name type="scientific">Mesobacillus persicus</name>
    <dbReference type="NCBI Taxonomy" id="930146"/>
    <lineage>
        <taxon>Bacteria</taxon>
        <taxon>Bacillati</taxon>
        <taxon>Bacillota</taxon>
        <taxon>Bacilli</taxon>
        <taxon>Bacillales</taxon>
        <taxon>Bacillaceae</taxon>
        <taxon>Mesobacillus</taxon>
    </lineage>
</organism>
<evidence type="ECO:0000256" key="12">
    <source>
        <dbReference type="SAM" id="Phobius"/>
    </source>
</evidence>
<dbReference type="PANTHER" id="PTHR43765">
    <property type="entry name" value="2-DEHYDROPANTOATE 2-REDUCTASE-RELATED"/>
    <property type="match status" value="1"/>
</dbReference>
<name>A0A1H8CGH2_9BACI</name>
<dbReference type="GO" id="GO:0005737">
    <property type="term" value="C:cytoplasm"/>
    <property type="evidence" value="ECO:0007669"/>
    <property type="project" value="TreeGrafter"/>
</dbReference>
<feature type="domain" description="Ketopantoate reductase N-terminal" evidence="13">
    <location>
        <begin position="8"/>
        <end position="127"/>
    </location>
</feature>
<dbReference type="OrthoDB" id="9793586at2"/>
<dbReference type="InterPro" id="IPR003710">
    <property type="entry name" value="ApbA"/>
</dbReference>
<dbReference type="GO" id="GO:0008677">
    <property type="term" value="F:2-dehydropantoate 2-reductase activity"/>
    <property type="evidence" value="ECO:0007669"/>
    <property type="project" value="UniProtKB-EC"/>
</dbReference>
<keyword evidence="16" id="KW-1185">Reference proteome</keyword>
<dbReference type="RefSeq" id="WP_090745128.1">
    <property type="nucleotide sequence ID" value="NZ_FOBW01000007.1"/>
</dbReference>
<dbReference type="InterPro" id="IPR013328">
    <property type="entry name" value="6PGD_dom2"/>
</dbReference>
<evidence type="ECO:0000256" key="2">
    <source>
        <dbReference type="ARBA" id="ARBA00004994"/>
    </source>
</evidence>
<evidence type="ECO:0000256" key="8">
    <source>
        <dbReference type="ARBA" id="ARBA00023002"/>
    </source>
</evidence>
<evidence type="ECO:0000259" key="14">
    <source>
        <dbReference type="Pfam" id="PF08546"/>
    </source>
</evidence>
<keyword evidence="12" id="KW-0812">Transmembrane</keyword>
<comment type="similarity">
    <text evidence="3 11">Belongs to the ketopantoate reductase family.</text>
</comment>
<evidence type="ECO:0000256" key="7">
    <source>
        <dbReference type="ARBA" id="ARBA00022857"/>
    </source>
</evidence>
<evidence type="ECO:0000259" key="13">
    <source>
        <dbReference type="Pfam" id="PF02558"/>
    </source>
</evidence>
<dbReference type="AlphaFoldDB" id="A0A1H8CGH2"/>
<gene>
    <name evidence="15" type="ORF">SAMN05192533_10753</name>
</gene>
<dbReference type="UniPathway" id="UPA00028">
    <property type="reaction ID" value="UER00004"/>
</dbReference>
<evidence type="ECO:0000256" key="4">
    <source>
        <dbReference type="ARBA" id="ARBA00013014"/>
    </source>
</evidence>
<sequence length="318" mass="36278">MMEIKTVSIIGLGALGILVGHHLSKKMPRENLRIIADQKRVVRYKSEDVFCNGERCDFNYITPEERCEPADLLIFTVKNEGLTEAIDAVKNHVGENTIILSALNGITSEAIIGETYGMDKLLYCVAQGMDAVKVGNELTYENMGMLCFGERSSELNNTEKVRRVVNFFEHTEFPYEVVPDMYRRLWSKFMLNVGVNQTVAVFGSNYEEIQREGQAREMMIAAMREVMVLSQKEEIDLNEEDILYWLNVLNTLSPEGKPSMAQDLEAKRLSEVELFSGTVLRLGEKHRIPTPVNRELYNRIKSIESQYDTNYAGQPRLT</sequence>
<keyword evidence="12" id="KW-0472">Membrane</keyword>
<evidence type="ECO:0000313" key="16">
    <source>
        <dbReference type="Proteomes" id="UP000198553"/>
    </source>
</evidence>
<comment type="pathway">
    <text evidence="2 11">Cofactor biosynthesis; (R)-pantothenate biosynthesis; (R)-pantoate from 3-methyl-2-oxobutanoate: step 2/2.</text>
</comment>
<dbReference type="InterPro" id="IPR008927">
    <property type="entry name" value="6-PGluconate_DH-like_C_sf"/>
</dbReference>
<comment type="catalytic activity">
    <reaction evidence="10 11">
        <text>(R)-pantoate + NADP(+) = 2-dehydropantoate + NADPH + H(+)</text>
        <dbReference type="Rhea" id="RHEA:16233"/>
        <dbReference type="ChEBI" id="CHEBI:11561"/>
        <dbReference type="ChEBI" id="CHEBI:15378"/>
        <dbReference type="ChEBI" id="CHEBI:15980"/>
        <dbReference type="ChEBI" id="CHEBI:57783"/>
        <dbReference type="ChEBI" id="CHEBI:58349"/>
        <dbReference type="EC" id="1.1.1.169"/>
    </reaction>
</comment>
<dbReference type="Pfam" id="PF08546">
    <property type="entry name" value="ApbA_C"/>
    <property type="match status" value="1"/>
</dbReference>
<evidence type="ECO:0000256" key="5">
    <source>
        <dbReference type="ARBA" id="ARBA00019465"/>
    </source>
</evidence>
<feature type="transmembrane region" description="Helical" evidence="12">
    <location>
        <begin position="6"/>
        <end position="23"/>
    </location>
</feature>
<keyword evidence="12" id="KW-1133">Transmembrane helix</keyword>
<evidence type="ECO:0000256" key="3">
    <source>
        <dbReference type="ARBA" id="ARBA00007870"/>
    </source>
</evidence>
<dbReference type="InterPro" id="IPR036291">
    <property type="entry name" value="NAD(P)-bd_dom_sf"/>
</dbReference>
<comment type="function">
    <text evidence="1 11">Catalyzes the NADPH-dependent reduction of ketopantoate into pantoic acid.</text>
</comment>
<dbReference type="GO" id="GO:0015940">
    <property type="term" value="P:pantothenate biosynthetic process"/>
    <property type="evidence" value="ECO:0007669"/>
    <property type="project" value="UniProtKB-UniPathway"/>
</dbReference>
<dbReference type="InterPro" id="IPR013752">
    <property type="entry name" value="KPA_reductase"/>
</dbReference>
<dbReference type="GO" id="GO:0050661">
    <property type="term" value="F:NADP binding"/>
    <property type="evidence" value="ECO:0007669"/>
    <property type="project" value="TreeGrafter"/>
</dbReference>
<proteinExistence type="inferred from homology"/>
<reference evidence="16" key="1">
    <citation type="submission" date="2016-10" db="EMBL/GenBank/DDBJ databases">
        <authorList>
            <person name="Varghese N."/>
            <person name="Submissions S."/>
        </authorList>
    </citation>
    <scope>NUCLEOTIDE SEQUENCE [LARGE SCALE GENOMIC DNA]</scope>
    <source>
        <strain evidence="16">B48,IBRC-M 10115,DSM 25386,CECT 8001</strain>
    </source>
</reference>
<dbReference type="Pfam" id="PF02558">
    <property type="entry name" value="ApbA"/>
    <property type="match status" value="1"/>
</dbReference>
<dbReference type="EMBL" id="FOBW01000007">
    <property type="protein sequence ID" value="SEM93534.1"/>
    <property type="molecule type" value="Genomic_DNA"/>
</dbReference>
<evidence type="ECO:0000256" key="1">
    <source>
        <dbReference type="ARBA" id="ARBA00002919"/>
    </source>
</evidence>
<dbReference type="EC" id="1.1.1.169" evidence="4 11"/>
<dbReference type="SUPFAM" id="SSF51735">
    <property type="entry name" value="NAD(P)-binding Rossmann-fold domains"/>
    <property type="match status" value="1"/>
</dbReference>
<dbReference type="Proteomes" id="UP000198553">
    <property type="component" value="Unassembled WGS sequence"/>
</dbReference>
<dbReference type="Gene3D" id="1.10.1040.10">
    <property type="entry name" value="N-(1-d-carboxylethyl)-l-norvaline Dehydrogenase, domain 2"/>
    <property type="match status" value="1"/>
</dbReference>
<keyword evidence="7 11" id="KW-0521">NADP</keyword>
<dbReference type="STRING" id="930146.SAMN05192533_10753"/>
<accession>A0A1H8CGH2</accession>
<dbReference type="InterPro" id="IPR013332">
    <property type="entry name" value="KPR_N"/>
</dbReference>
<evidence type="ECO:0000256" key="11">
    <source>
        <dbReference type="RuleBase" id="RU362068"/>
    </source>
</evidence>
<dbReference type="Gene3D" id="3.40.50.720">
    <property type="entry name" value="NAD(P)-binding Rossmann-like Domain"/>
    <property type="match status" value="1"/>
</dbReference>
<dbReference type="PANTHER" id="PTHR43765:SF2">
    <property type="entry name" value="2-DEHYDROPANTOATE 2-REDUCTASE"/>
    <property type="match status" value="1"/>
</dbReference>
<keyword evidence="6 11" id="KW-0566">Pantothenate biosynthesis</keyword>
<dbReference type="NCBIfam" id="TIGR00745">
    <property type="entry name" value="apbA_panE"/>
    <property type="match status" value="1"/>
</dbReference>
<keyword evidence="8 11" id="KW-0560">Oxidoreductase</keyword>
<evidence type="ECO:0000256" key="6">
    <source>
        <dbReference type="ARBA" id="ARBA00022655"/>
    </source>
</evidence>
<evidence type="ECO:0000256" key="10">
    <source>
        <dbReference type="ARBA" id="ARBA00048793"/>
    </source>
</evidence>
<feature type="domain" description="Ketopantoate reductase C-terminal" evidence="14">
    <location>
        <begin position="181"/>
        <end position="304"/>
    </location>
</feature>
<dbReference type="SUPFAM" id="SSF48179">
    <property type="entry name" value="6-phosphogluconate dehydrogenase C-terminal domain-like"/>
    <property type="match status" value="1"/>
</dbReference>
<evidence type="ECO:0000313" key="15">
    <source>
        <dbReference type="EMBL" id="SEM93534.1"/>
    </source>
</evidence>
<dbReference type="InterPro" id="IPR050838">
    <property type="entry name" value="Ketopantoate_reductase"/>
</dbReference>